<proteinExistence type="predicted"/>
<evidence type="ECO:0000259" key="2">
    <source>
        <dbReference type="Pfam" id="PF04542"/>
    </source>
</evidence>
<dbReference type="InterPro" id="IPR014284">
    <property type="entry name" value="RNA_pol_sigma-70_dom"/>
</dbReference>
<accession>A0ABS7NG69</accession>
<dbReference type="Pfam" id="PF08281">
    <property type="entry name" value="Sigma70_r4_2"/>
    <property type="match status" value="1"/>
</dbReference>
<dbReference type="Pfam" id="PF04542">
    <property type="entry name" value="Sigma70_r2"/>
    <property type="match status" value="1"/>
</dbReference>
<dbReference type="EMBL" id="JAHVJA010000003">
    <property type="protein sequence ID" value="MBY6139689.1"/>
    <property type="molecule type" value="Genomic_DNA"/>
</dbReference>
<feature type="domain" description="RNA polymerase sigma factor 70 region 4 type 2" evidence="3">
    <location>
        <begin position="106"/>
        <end position="157"/>
    </location>
</feature>
<dbReference type="InterPro" id="IPR052704">
    <property type="entry name" value="ECF_Sigma-70_Domain"/>
</dbReference>
<dbReference type="SUPFAM" id="SSF54427">
    <property type="entry name" value="NTF2-like"/>
    <property type="match status" value="1"/>
</dbReference>
<dbReference type="InterPro" id="IPR036388">
    <property type="entry name" value="WH-like_DNA-bd_sf"/>
</dbReference>
<dbReference type="SUPFAM" id="SSF88946">
    <property type="entry name" value="Sigma2 domain of RNA polymerase sigma factors"/>
    <property type="match status" value="1"/>
</dbReference>
<gene>
    <name evidence="4" type="ORF">KUV26_09620</name>
</gene>
<keyword evidence="5" id="KW-1185">Reference proteome</keyword>
<dbReference type="NCBIfam" id="NF007214">
    <property type="entry name" value="PRK09636.1"/>
    <property type="match status" value="1"/>
</dbReference>
<dbReference type="Gene3D" id="1.10.10.10">
    <property type="entry name" value="Winged helix-like DNA-binding domain superfamily/Winged helix DNA-binding domain"/>
    <property type="match status" value="1"/>
</dbReference>
<dbReference type="Proteomes" id="UP000766629">
    <property type="component" value="Unassembled WGS sequence"/>
</dbReference>
<evidence type="ECO:0000313" key="5">
    <source>
        <dbReference type="Proteomes" id="UP000766629"/>
    </source>
</evidence>
<comment type="caution">
    <text evidence="4">The sequence shown here is derived from an EMBL/GenBank/DDBJ whole genome shotgun (WGS) entry which is preliminary data.</text>
</comment>
<dbReference type="InterPro" id="IPR007627">
    <property type="entry name" value="RNA_pol_sigma70_r2"/>
</dbReference>
<name>A0ABS7NG69_9RHOB</name>
<evidence type="ECO:0000259" key="3">
    <source>
        <dbReference type="Pfam" id="PF08281"/>
    </source>
</evidence>
<feature type="domain" description="RNA polymerase sigma-70 region 2" evidence="2">
    <location>
        <begin position="15"/>
        <end position="76"/>
    </location>
</feature>
<dbReference type="NCBIfam" id="TIGR02937">
    <property type="entry name" value="sigma70-ECF"/>
    <property type="match status" value="1"/>
</dbReference>
<sequence>MTAQQQSEGTDEFLATRPRLFAAAYRMLGTVSDAEDILQDAYLRWQAAPQAQVQDPAGYLMRITTRLCLDQLKSARARRETYTGEWLPEPLLTEDATEKLDHDVSVALLLALEALSPLERAAFLLHDIFDSSYDDISAALNRSPDACRQLAARARRKVQRLRSQPPADPRQGQDLTEAFFRASRTGDTAALTRLLARDVQLISDGGGKAMAALNPIYGREKVLRLLEGVARKFGSSAPLPWRFCRLNGLPAVLNLAEDGILQATSLEITSGRITRIYVTRNPDKTRHLAKALQQGGSLSSRN</sequence>
<dbReference type="PANTHER" id="PTHR30173:SF36">
    <property type="entry name" value="ECF RNA POLYMERASE SIGMA FACTOR SIGJ"/>
    <property type="match status" value="1"/>
</dbReference>
<evidence type="ECO:0000256" key="1">
    <source>
        <dbReference type="ARBA" id="ARBA00011344"/>
    </source>
</evidence>
<dbReference type="InterPro" id="IPR013325">
    <property type="entry name" value="RNA_pol_sigma_r2"/>
</dbReference>
<evidence type="ECO:0000313" key="4">
    <source>
        <dbReference type="EMBL" id="MBY6139689.1"/>
    </source>
</evidence>
<organism evidence="4 5">
    <name type="scientific">Leisingera daeponensis</name>
    <dbReference type="NCBI Taxonomy" id="405746"/>
    <lineage>
        <taxon>Bacteria</taxon>
        <taxon>Pseudomonadati</taxon>
        <taxon>Pseudomonadota</taxon>
        <taxon>Alphaproteobacteria</taxon>
        <taxon>Rhodobacterales</taxon>
        <taxon>Roseobacteraceae</taxon>
        <taxon>Leisingera</taxon>
    </lineage>
</organism>
<reference evidence="4 5" key="1">
    <citation type="submission" date="2021-06" db="EMBL/GenBank/DDBJ databases">
        <title>50 bacteria genomes isolated from Dapeng, Shenzhen, China.</title>
        <authorList>
            <person name="Zheng W."/>
            <person name="Yu S."/>
            <person name="Huang Y."/>
        </authorList>
    </citation>
    <scope>NUCLEOTIDE SEQUENCE [LARGE SCALE GENOMIC DNA]</scope>
    <source>
        <strain evidence="4 5">DP1N14-2</strain>
    </source>
</reference>
<protein>
    <submittedName>
        <fullName evidence="4">Sigma-70 family RNA polymerase sigma factor</fullName>
    </submittedName>
</protein>
<dbReference type="InterPro" id="IPR013324">
    <property type="entry name" value="RNA_pol_sigma_r3/r4-like"/>
</dbReference>
<dbReference type="Gene3D" id="3.10.450.50">
    <property type="match status" value="1"/>
</dbReference>
<dbReference type="InterPro" id="IPR013249">
    <property type="entry name" value="RNA_pol_sigma70_r4_t2"/>
</dbReference>
<dbReference type="PANTHER" id="PTHR30173">
    <property type="entry name" value="SIGMA 19 FACTOR"/>
    <property type="match status" value="1"/>
</dbReference>
<comment type="subunit">
    <text evidence="1">Interacts transiently with the RNA polymerase catalytic core formed by RpoA, RpoB, RpoC and RpoZ (2 alpha, 1 beta, 1 beta' and 1 omega subunit) to form the RNA polymerase holoenzyme that can initiate transcription.</text>
</comment>
<dbReference type="InterPro" id="IPR032710">
    <property type="entry name" value="NTF2-like_dom_sf"/>
</dbReference>
<dbReference type="RefSeq" id="WP_222508177.1">
    <property type="nucleotide sequence ID" value="NZ_JAHVJA010000003.1"/>
</dbReference>
<dbReference type="SUPFAM" id="SSF88659">
    <property type="entry name" value="Sigma3 and sigma4 domains of RNA polymerase sigma factors"/>
    <property type="match status" value="1"/>
</dbReference>
<dbReference type="Gene3D" id="1.10.1740.10">
    <property type="match status" value="1"/>
</dbReference>